<organism evidence="12 13">
    <name type="scientific">Rhizoctonia solani</name>
    <dbReference type="NCBI Taxonomy" id="456999"/>
    <lineage>
        <taxon>Eukaryota</taxon>
        <taxon>Fungi</taxon>
        <taxon>Dikarya</taxon>
        <taxon>Basidiomycota</taxon>
        <taxon>Agaricomycotina</taxon>
        <taxon>Agaricomycetes</taxon>
        <taxon>Cantharellales</taxon>
        <taxon>Ceratobasidiaceae</taxon>
        <taxon>Rhizoctonia</taxon>
    </lineage>
</organism>
<dbReference type="InterPro" id="IPR050121">
    <property type="entry name" value="Cytochrome_P450_monoxygenase"/>
</dbReference>
<dbReference type="PRINTS" id="PR00463">
    <property type="entry name" value="EP450I"/>
</dbReference>
<evidence type="ECO:0000256" key="7">
    <source>
        <dbReference type="ARBA" id="ARBA00023004"/>
    </source>
</evidence>
<evidence type="ECO:0000256" key="6">
    <source>
        <dbReference type="ARBA" id="ARBA00023002"/>
    </source>
</evidence>
<dbReference type="InterPro" id="IPR017972">
    <property type="entry name" value="Cyt_P450_CS"/>
</dbReference>
<keyword evidence="4 9" id="KW-0349">Heme</keyword>
<dbReference type="SUPFAM" id="SSF48264">
    <property type="entry name" value="Cytochrome P450"/>
    <property type="match status" value="1"/>
</dbReference>
<dbReference type="GO" id="GO:0020037">
    <property type="term" value="F:heme binding"/>
    <property type="evidence" value="ECO:0007669"/>
    <property type="project" value="InterPro"/>
</dbReference>
<dbReference type="PRINTS" id="PR00385">
    <property type="entry name" value="P450"/>
</dbReference>
<evidence type="ECO:0000256" key="10">
    <source>
        <dbReference type="RuleBase" id="RU000461"/>
    </source>
</evidence>
<evidence type="ECO:0000256" key="1">
    <source>
        <dbReference type="ARBA" id="ARBA00001971"/>
    </source>
</evidence>
<dbReference type="GO" id="GO:0016705">
    <property type="term" value="F:oxidoreductase activity, acting on paired donors, with incorporation or reduction of molecular oxygen"/>
    <property type="evidence" value="ECO:0007669"/>
    <property type="project" value="InterPro"/>
</dbReference>
<keyword evidence="8 10" id="KW-0503">Monooxygenase</keyword>
<comment type="cofactor">
    <cofactor evidence="1 9">
        <name>heme</name>
        <dbReference type="ChEBI" id="CHEBI:30413"/>
    </cofactor>
</comment>
<dbReference type="InterPro" id="IPR002401">
    <property type="entry name" value="Cyt_P450_E_grp-I"/>
</dbReference>
<dbReference type="GO" id="GO:0005506">
    <property type="term" value="F:iron ion binding"/>
    <property type="evidence" value="ECO:0007669"/>
    <property type="project" value="InterPro"/>
</dbReference>
<feature type="binding site" description="axial binding residue" evidence="9">
    <location>
        <position position="509"/>
    </location>
    <ligand>
        <name>heme</name>
        <dbReference type="ChEBI" id="CHEBI:30413"/>
    </ligand>
    <ligandPart>
        <name>Fe</name>
        <dbReference type="ChEBI" id="CHEBI:18248"/>
    </ligandPart>
</feature>
<dbReference type="PANTHER" id="PTHR24305">
    <property type="entry name" value="CYTOCHROME P450"/>
    <property type="match status" value="1"/>
</dbReference>
<keyword evidence="11" id="KW-1133">Transmembrane helix</keyword>
<dbReference type="Proteomes" id="UP000602905">
    <property type="component" value="Unassembled WGS sequence"/>
</dbReference>
<protein>
    <submittedName>
        <fullName evidence="12">Cytochrome P450 monooxygenase</fullName>
    </submittedName>
</protein>
<keyword evidence="7 9" id="KW-0408">Iron</keyword>
<dbReference type="Gene3D" id="1.10.630.10">
    <property type="entry name" value="Cytochrome P450"/>
    <property type="match status" value="1"/>
</dbReference>
<evidence type="ECO:0000313" key="12">
    <source>
        <dbReference type="EMBL" id="KAF8712308.1"/>
    </source>
</evidence>
<dbReference type="InterPro" id="IPR036396">
    <property type="entry name" value="Cyt_P450_sf"/>
</dbReference>
<reference evidence="12" key="1">
    <citation type="submission" date="2020-09" db="EMBL/GenBank/DDBJ databases">
        <title>Comparative genome analyses of four rice-infecting Rhizoctonia solani isolates reveal extensive enrichment of homogalacturonan modification genes.</title>
        <authorList>
            <person name="Lee D.-Y."/>
            <person name="Jeon J."/>
            <person name="Kim K.-T."/>
            <person name="Cheong K."/>
            <person name="Song H."/>
            <person name="Choi G."/>
            <person name="Ko J."/>
            <person name="Opiyo S.O."/>
            <person name="Zuo S."/>
            <person name="Madhav S."/>
            <person name="Lee Y.-H."/>
            <person name="Wang G.-L."/>
        </authorList>
    </citation>
    <scope>NUCLEOTIDE SEQUENCE</scope>
    <source>
        <strain evidence="12">AG1-IA WGL</strain>
    </source>
</reference>
<comment type="pathway">
    <text evidence="2">Secondary metabolite biosynthesis.</text>
</comment>
<proteinExistence type="inferred from homology"/>
<feature type="non-terminal residue" evidence="12">
    <location>
        <position position="563"/>
    </location>
</feature>
<dbReference type="EMBL" id="JACYCD010000044">
    <property type="protein sequence ID" value="KAF8712308.1"/>
    <property type="molecule type" value="Genomic_DNA"/>
</dbReference>
<keyword evidence="5 9" id="KW-0479">Metal-binding</keyword>
<evidence type="ECO:0000256" key="5">
    <source>
        <dbReference type="ARBA" id="ARBA00022723"/>
    </source>
</evidence>
<dbReference type="Pfam" id="PF00067">
    <property type="entry name" value="p450"/>
    <property type="match status" value="1"/>
</dbReference>
<comment type="caution">
    <text evidence="12">The sequence shown here is derived from an EMBL/GenBank/DDBJ whole genome shotgun (WGS) entry which is preliminary data.</text>
</comment>
<evidence type="ECO:0000313" key="13">
    <source>
        <dbReference type="Proteomes" id="UP000602905"/>
    </source>
</evidence>
<name>A0A8H7LXZ4_9AGAM</name>
<evidence type="ECO:0000256" key="4">
    <source>
        <dbReference type="ARBA" id="ARBA00022617"/>
    </source>
</evidence>
<comment type="similarity">
    <text evidence="3 10">Belongs to the cytochrome P450 family.</text>
</comment>
<dbReference type="PROSITE" id="PS00086">
    <property type="entry name" value="CYTOCHROME_P450"/>
    <property type="match status" value="1"/>
</dbReference>
<gene>
    <name evidence="12" type="ORF">RHS03_01309</name>
</gene>
<dbReference type="GO" id="GO:0004497">
    <property type="term" value="F:monooxygenase activity"/>
    <property type="evidence" value="ECO:0007669"/>
    <property type="project" value="UniProtKB-KW"/>
</dbReference>
<keyword evidence="11" id="KW-0472">Membrane</keyword>
<evidence type="ECO:0000256" key="8">
    <source>
        <dbReference type="ARBA" id="ARBA00023033"/>
    </source>
</evidence>
<evidence type="ECO:0000256" key="3">
    <source>
        <dbReference type="ARBA" id="ARBA00010617"/>
    </source>
</evidence>
<dbReference type="OrthoDB" id="1470350at2759"/>
<accession>A0A8H7LXZ4</accession>
<evidence type="ECO:0000256" key="9">
    <source>
        <dbReference type="PIRSR" id="PIRSR602401-1"/>
    </source>
</evidence>
<dbReference type="PANTHER" id="PTHR24305:SF29">
    <property type="entry name" value="BENZOATE-PARA-HYDROXYLASE"/>
    <property type="match status" value="1"/>
</dbReference>
<evidence type="ECO:0000256" key="2">
    <source>
        <dbReference type="ARBA" id="ARBA00005179"/>
    </source>
</evidence>
<dbReference type="AlphaFoldDB" id="A0A8H7LXZ4"/>
<sequence>MDTDSSCLIQCSAALGALMVVFYVAPYLLDPYNYRHRFPGPPLAGFTNWWMYRVVRAGNHSEIVKQLHAKYGSHMYPFRSYIQSLMFSVGTFVRLGPNHISISDPDALETVYGHGSGVLKSDFYHSFRNGPNTNTFNTQDKAEHSKKRRRLANAFSPQNVLDFQPRVRNLIWQLCVQWDLRCEEAARGTSGPNWVANNGRATMNVCAQFSYLAFDIIGDLALGSPFGLIQAQTDSSPSIESIDASGQPVRGTMRVPVIETIAGAAFTGMTVGVFPSWAHRLLRLLPWNISGTNNRINLLKLATASVEARIKRGSIKDSEYGGRGIDLVDKLLEAKNDDGSPLSANELYAEAVMLLVAGSDTTSNTLSSLCYHLAIHPEVQRELQAELDLHVPYDSSEETSGKAPPNDAVVYYEMIKNLPYLDACIKEALRIHSTVGTGMPRTVPSGKTITVAGQTFEAGSVISVPSYTTNRSSVWGNDASDFRPGRWLEDGAGTLNKYFVPFSIGPRACIGRNLAYMDLMLIVATLFRRYQVEALPTTKIVIREAFARQTAKCEVSIRRRSVP</sequence>
<evidence type="ECO:0000256" key="11">
    <source>
        <dbReference type="SAM" id="Phobius"/>
    </source>
</evidence>
<dbReference type="CDD" id="cd11061">
    <property type="entry name" value="CYP67-like"/>
    <property type="match status" value="1"/>
</dbReference>
<dbReference type="InterPro" id="IPR001128">
    <property type="entry name" value="Cyt_P450"/>
</dbReference>
<feature type="transmembrane region" description="Helical" evidence="11">
    <location>
        <begin position="7"/>
        <end position="29"/>
    </location>
</feature>
<keyword evidence="6 10" id="KW-0560">Oxidoreductase</keyword>
<keyword evidence="11" id="KW-0812">Transmembrane</keyword>